<dbReference type="Gene3D" id="1.10.150.50">
    <property type="entry name" value="Transcription Factor, Ets-1"/>
    <property type="match status" value="1"/>
</dbReference>
<keyword evidence="3" id="KW-1185">Reference proteome</keyword>
<name>A0A8H8BX18_9HELO</name>
<comment type="caution">
    <text evidence="2">The sequence shown here is derived from an EMBL/GenBank/DDBJ whole genome shotgun (WGS) entry which is preliminary data.</text>
</comment>
<proteinExistence type="predicted"/>
<dbReference type="CDD" id="cd12148">
    <property type="entry name" value="fungal_TF_MHR"/>
    <property type="match status" value="1"/>
</dbReference>
<reference evidence="2" key="1">
    <citation type="submission" date="2021-02" db="EMBL/GenBank/DDBJ databases">
        <title>Genome sequence Cadophora malorum strain M34.</title>
        <authorList>
            <person name="Stefanovic E."/>
            <person name="Vu D."/>
            <person name="Scully C."/>
            <person name="Dijksterhuis J."/>
            <person name="Roader J."/>
            <person name="Houbraken J."/>
        </authorList>
    </citation>
    <scope>NUCLEOTIDE SEQUENCE</scope>
    <source>
        <strain evidence="2">M34</strain>
    </source>
</reference>
<sequence>MAQVEEFLDQLELSQYLNEFLCGGFTTLDSLRHISESDFARLNVRLGHRRKIKRAIARQLSWPDLSPLPRYMRYDQVLPRGRAFQGQSSSDLLPRPALTPGLSSGMRIPGLVRRIPVTQRSSTCTSTNARSASDLRAHVLTTLRDKVILLDTYSDQSRKRAVEECSPALEIASLPVLSCEDLLEQVHQALSTTHPHLSEPNADELQSILEGIEPCKHFAVIPEYDSYLEAFLSNLNNILYIFDESSLRQKFLKAMTSSKKLDMESSIEFSLALALGASYIDTHEPTVDLAIYLRGRVLLSTLVQWSGDLWMMRVLVLITVYHINVFPSSAYCFLDLAIQLGQHNDLDASNFPLSTVAEPERSCWLRVWKTVEFLHNVLAAAPLPSPNTEHVQK</sequence>
<organism evidence="2 3">
    <name type="scientific">Cadophora malorum</name>
    <dbReference type="NCBI Taxonomy" id="108018"/>
    <lineage>
        <taxon>Eukaryota</taxon>
        <taxon>Fungi</taxon>
        <taxon>Dikarya</taxon>
        <taxon>Ascomycota</taxon>
        <taxon>Pezizomycotina</taxon>
        <taxon>Leotiomycetes</taxon>
        <taxon>Helotiales</taxon>
        <taxon>Ploettnerulaceae</taxon>
        <taxon>Cadophora</taxon>
    </lineage>
</organism>
<dbReference type="SUPFAM" id="SSF47769">
    <property type="entry name" value="SAM/Pointed domain"/>
    <property type="match status" value="1"/>
</dbReference>
<dbReference type="InterPro" id="IPR001660">
    <property type="entry name" value="SAM"/>
</dbReference>
<dbReference type="OrthoDB" id="1919336at2759"/>
<dbReference type="PROSITE" id="PS50105">
    <property type="entry name" value="SAM_DOMAIN"/>
    <property type="match status" value="1"/>
</dbReference>
<protein>
    <recommendedName>
        <fullName evidence="1">SAM domain-containing protein</fullName>
    </recommendedName>
</protein>
<accession>A0A8H8BX18</accession>
<dbReference type="AlphaFoldDB" id="A0A8H8BX18"/>
<evidence type="ECO:0000259" key="1">
    <source>
        <dbReference type="PROSITE" id="PS50105"/>
    </source>
</evidence>
<evidence type="ECO:0000313" key="3">
    <source>
        <dbReference type="Proteomes" id="UP000664132"/>
    </source>
</evidence>
<dbReference type="InterPro" id="IPR013761">
    <property type="entry name" value="SAM/pointed_sf"/>
</dbReference>
<dbReference type="EMBL" id="JAFJYH010000001">
    <property type="protein sequence ID" value="KAG4426833.1"/>
    <property type="molecule type" value="Genomic_DNA"/>
</dbReference>
<gene>
    <name evidence="2" type="ORF">IFR04_000264</name>
</gene>
<dbReference type="Pfam" id="PF00536">
    <property type="entry name" value="SAM_1"/>
    <property type="match status" value="1"/>
</dbReference>
<feature type="domain" description="SAM" evidence="1">
    <location>
        <begin position="1"/>
        <end position="51"/>
    </location>
</feature>
<evidence type="ECO:0000313" key="2">
    <source>
        <dbReference type="EMBL" id="KAG4426833.1"/>
    </source>
</evidence>
<dbReference type="Proteomes" id="UP000664132">
    <property type="component" value="Unassembled WGS sequence"/>
</dbReference>